<organism evidence="3 4">
    <name type="scientific">Solanum verrucosum</name>
    <dbReference type="NCBI Taxonomy" id="315347"/>
    <lineage>
        <taxon>Eukaryota</taxon>
        <taxon>Viridiplantae</taxon>
        <taxon>Streptophyta</taxon>
        <taxon>Embryophyta</taxon>
        <taxon>Tracheophyta</taxon>
        <taxon>Spermatophyta</taxon>
        <taxon>Magnoliopsida</taxon>
        <taxon>eudicotyledons</taxon>
        <taxon>Gunneridae</taxon>
        <taxon>Pentapetalae</taxon>
        <taxon>asterids</taxon>
        <taxon>lamiids</taxon>
        <taxon>Solanales</taxon>
        <taxon>Solanaceae</taxon>
        <taxon>Solanoideae</taxon>
        <taxon>Solaneae</taxon>
        <taxon>Solanum</taxon>
    </lineage>
</organism>
<dbReference type="Gene3D" id="3.60.10.10">
    <property type="entry name" value="Endonuclease/exonuclease/phosphatase"/>
    <property type="match status" value="1"/>
</dbReference>
<keyword evidence="4" id="KW-1185">Reference proteome</keyword>
<dbReference type="InterPro" id="IPR000477">
    <property type="entry name" value="RT_dom"/>
</dbReference>
<evidence type="ECO:0000313" key="4">
    <source>
        <dbReference type="Proteomes" id="UP001234989"/>
    </source>
</evidence>
<dbReference type="InterPro" id="IPR036691">
    <property type="entry name" value="Endo/exonu/phosph_ase_sf"/>
</dbReference>
<proteinExistence type="predicted"/>
<dbReference type="PANTHER" id="PTHR33116">
    <property type="entry name" value="REVERSE TRANSCRIPTASE ZINC-BINDING DOMAIN-CONTAINING PROTEIN-RELATED-RELATED"/>
    <property type="match status" value="1"/>
</dbReference>
<dbReference type="PROSITE" id="PS50878">
    <property type="entry name" value="RT_POL"/>
    <property type="match status" value="1"/>
</dbReference>
<dbReference type="Pfam" id="PF13966">
    <property type="entry name" value="zf-RVT"/>
    <property type="match status" value="1"/>
</dbReference>
<accession>A0AAF0QE12</accession>
<evidence type="ECO:0000313" key="3">
    <source>
        <dbReference type="EMBL" id="WMV21122.1"/>
    </source>
</evidence>
<dbReference type="Pfam" id="PF00078">
    <property type="entry name" value="RVT_1"/>
    <property type="match status" value="1"/>
</dbReference>
<evidence type="ECO:0000256" key="1">
    <source>
        <dbReference type="SAM" id="MobiDB-lite"/>
    </source>
</evidence>
<protein>
    <recommendedName>
        <fullName evidence="2">Reverse transcriptase domain-containing protein</fullName>
    </recommendedName>
</protein>
<dbReference type="CDD" id="cd01650">
    <property type="entry name" value="RT_nLTR_like"/>
    <property type="match status" value="1"/>
</dbReference>
<dbReference type="SUPFAM" id="SSF56219">
    <property type="entry name" value="DNase I-like"/>
    <property type="match status" value="1"/>
</dbReference>
<dbReference type="InterPro" id="IPR026960">
    <property type="entry name" value="RVT-Znf"/>
</dbReference>
<name>A0AAF0QE12_SOLVR</name>
<dbReference type="PANTHER" id="PTHR33116:SF67">
    <property type="entry name" value="REVERSE TRANSCRIPTASE"/>
    <property type="match status" value="1"/>
</dbReference>
<feature type="domain" description="Reverse transcriptase" evidence="2">
    <location>
        <begin position="556"/>
        <end position="805"/>
    </location>
</feature>
<gene>
    <name evidence="3" type="ORF">MTR67_014507</name>
</gene>
<dbReference type="Proteomes" id="UP001234989">
    <property type="component" value="Chromosome 3"/>
</dbReference>
<sequence>MIQGHNEEQCFVVHPELYPKEKTGQVERKENDRTEKNPIARRTAVEDATKVGNIQQPNREEDTPGVQMSANKDKRSKFQDGIIDTEQAEENSHAEKKNIAKSGDIVDSSPGRKMGEYVIERGNDEVVSTKYNNEENNYEKEKDGTDCVSRDVLEQGLNSENENHRDEVESVIRRGPDLIDDDDDVLQQRKDLEEDEELEYNIQQISKAGDLSPRHTNSLKNRELEELARSQQCPWVVGGDFNVILNEEEKLGGLAFTQNEALEFASCINACALTEVRTSGSKYTWWNGRIEEDCIFKRLDRILVNQEFMDLFPTSEVHYLIRQGSDHAPLHMTSSSREDVFIKPFRFLNFWSKHKHFKQVVADNWSVDFVGNPFIEFHAKMKRVKKALSMWSKSAYGNVFQQIATIEDMIRVKEIQLEIQPSASNRAELSKVEADLKKYLQVEEDFWRQKAGMKWFSDGDRNTKIFHSYVKGKRKKLHIDEIVTDQEITLQTNEQIGLAAVGFFEEQFRAEMLETDYAMIDHIPKSISDDENDSMSRLPDQDEEIIGDDATKLVRAFFCGQELTKFVTHTNIVLLPKKESVRSFSDLRPISLSNVLNKIISRVIHERILLVLPKIISPTQSGFVKGRSITENVLLAQEIIRDMNMRNKNVNVVVKLDMAKAYDRVSWIFLTKGTWSFQIVERTEAGRSSIPTLFIIAAEVLARGLNSLHGDVDFKGYGLPKWSPKINHLSYADDTILFCSGERRSVIKMMQVLKEYESTSGQMINKSKSCFYLHEKTPLIVAIRLRRLTGIRQGNFPFLYLGCPVFYGRSNSGYFEDLIRKVAKRIFPWHNKFLSFGGKQVLVNHVLQSLPIYLLSAMNPTKKVMEQIHQIFAKFFWGNIEGVKGKHWVAWRDMCLPNEEGGIGFRQIQDINKALFAKLWWNFRVSINSLWAEYMWNKYCKKMHPLIVNSSGASQVWKKMIKIRKEVEHDIWWQIKAGNSSFWFDDWTRQGALYFTEGELAQDEELKVKDFIINDEWNEDKLRSVISEEMVQHITMNIRPILKEGSTDKAWWMHSTKGDFTVKSAYNNMRRKLSVNEWSNYMWVKGLPFKIGFFLWRVWRGRIATDDNLKRMRIQVVSKCYCCEEGQLETMSHLLLTAPIAQKLWKQFASCVGLSVTENLKQTIYRWWEHKMSHKLDQILKAVPAIIIHRYSGSSTGDSLTHPGVRVSYGRGTGTGRAGEFCFTTSNSENSGGQQEGRVQKKKKLEDEILFRIPGDFWERANRRSGLIHPSLGATWLHPTAPRTKQQLKSRKSCTRSYQPEEEDVGILLSVYRRCCCEDVAVASVNSLLRVLA</sequence>
<feature type="region of interest" description="Disordered" evidence="1">
    <location>
        <begin position="1"/>
        <end position="112"/>
    </location>
</feature>
<evidence type="ECO:0000259" key="2">
    <source>
        <dbReference type="PROSITE" id="PS50878"/>
    </source>
</evidence>
<dbReference type="EMBL" id="CP133614">
    <property type="protein sequence ID" value="WMV21122.1"/>
    <property type="molecule type" value="Genomic_DNA"/>
</dbReference>
<feature type="compositionally biased region" description="Basic and acidic residues" evidence="1">
    <location>
        <begin position="17"/>
        <end position="49"/>
    </location>
</feature>
<reference evidence="3" key="1">
    <citation type="submission" date="2023-08" db="EMBL/GenBank/DDBJ databases">
        <title>A de novo genome assembly of Solanum verrucosum Schlechtendal, a Mexican diploid species geographically isolated from the other diploid A-genome species in potato relatives.</title>
        <authorList>
            <person name="Hosaka K."/>
        </authorList>
    </citation>
    <scope>NUCLEOTIDE SEQUENCE</scope>
    <source>
        <tissue evidence="3">Young leaves</tissue>
    </source>
</reference>